<gene>
    <name evidence="1" type="ORF">PLEPLA_LOCUS22459</name>
</gene>
<comment type="caution">
    <text evidence="1">The sequence shown here is derived from an EMBL/GenBank/DDBJ whole genome shotgun (WGS) entry which is preliminary data.</text>
</comment>
<sequence>MGSDIIQSYYQEDDGRVGWSAGEPVHMLLCVSHHHTLFYIELNEQRRGEHKVAAAGRNYKNSIVIQLQCGAFQLFTLIFDAGYRTSSHLSGSEKKSEYPQRLCGGWSANTQQVTLSCGAGRVRHNVPGFVAQPVWGYGSFPASLTR</sequence>
<protein>
    <submittedName>
        <fullName evidence="1">Uncharacterized protein</fullName>
    </submittedName>
</protein>
<dbReference type="Proteomes" id="UP001153269">
    <property type="component" value="Unassembled WGS sequence"/>
</dbReference>
<evidence type="ECO:0000313" key="2">
    <source>
        <dbReference type="Proteomes" id="UP001153269"/>
    </source>
</evidence>
<dbReference type="EMBL" id="CADEAL010001660">
    <property type="protein sequence ID" value="CAB1434412.1"/>
    <property type="molecule type" value="Genomic_DNA"/>
</dbReference>
<name>A0A9N7UQC1_PLEPL</name>
<proteinExistence type="predicted"/>
<evidence type="ECO:0000313" key="1">
    <source>
        <dbReference type="EMBL" id="CAB1434412.1"/>
    </source>
</evidence>
<accession>A0A9N7UQC1</accession>
<reference evidence="1" key="1">
    <citation type="submission" date="2020-03" db="EMBL/GenBank/DDBJ databases">
        <authorList>
            <person name="Weist P."/>
        </authorList>
    </citation>
    <scope>NUCLEOTIDE SEQUENCE</scope>
</reference>
<keyword evidence="2" id="KW-1185">Reference proteome</keyword>
<organism evidence="1 2">
    <name type="scientific">Pleuronectes platessa</name>
    <name type="common">European plaice</name>
    <dbReference type="NCBI Taxonomy" id="8262"/>
    <lineage>
        <taxon>Eukaryota</taxon>
        <taxon>Metazoa</taxon>
        <taxon>Chordata</taxon>
        <taxon>Craniata</taxon>
        <taxon>Vertebrata</taxon>
        <taxon>Euteleostomi</taxon>
        <taxon>Actinopterygii</taxon>
        <taxon>Neopterygii</taxon>
        <taxon>Teleostei</taxon>
        <taxon>Neoteleostei</taxon>
        <taxon>Acanthomorphata</taxon>
        <taxon>Carangaria</taxon>
        <taxon>Pleuronectiformes</taxon>
        <taxon>Pleuronectoidei</taxon>
        <taxon>Pleuronectidae</taxon>
        <taxon>Pleuronectes</taxon>
    </lineage>
</organism>
<dbReference type="AlphaFoldDB" id="A0A9N7UQC1"/>